<dbReference type="AlphaFoldDB" id="A0A2S1LC89"/>
<accession>A0A2S1LC89</accession>
<evidence type="ECO:0000313" key="2">
    <source>
        <dbReference type="Proteomes" id="UP000244527"/>
    </source>
</evidence>
<evidence type="ECO:0008006" key="3">
    <source>
        <dbReference type="Google" id="ProtNLM"/>
    </source>
</evidence>
<dbReference type="EMBL" id="CP020918">
    <property type="protein sequence ID" value="AWG21373.1"/>
    <property type="molecule type" value="Genomic_DNA"/>
</dbReference>
<dbReference type="OrthoDB" id="9811416at2"/>
<sequence length="566" mass="64936">MKQIITIYLLLFAGSYLSAQTFYLQLKSKSIKENQTIDSIFYQIKHSNLKSIQTELTRTSKIITELGYINNTFEPIKKLNDSTYSTTISLKNQIKQAYLYIGNNKSLQLLLNKTKNDTIKLSYPEVNNFLSSTLSKAEQNGYPLATVQLQNIEYKTNIISAQLLYNEGKNRTVDQIIAQSSTNNKADLLPKGHLRQLAKRFKNSIFNKNTIEQINNEIEKYRFVSQIKYPEALLLKDSTKVYLYLEKRNSNTFDGYIGFTTDQTNKLKLNGYLDVLLENTLKAGEEISIFWKSNGENQKTFRTNIDIPYIFNSNVGIKGQINIFKQDSIFQNTKTAIDVGYLLNYNSRLYLGLQFTESTDIQQLNISNLSNYKNSFFCPSYEYSKYKHTNIMFPEITIIKINTGIGKRTNFSALDTTEETKQFYINVQATHNFTLNNNNYIYLYSQSFLLNSNNYLTNELYRFGGTTSVRGFTENSLQAKAMTSLATEYRYLLSPTLYIHSILDYCLYNDPFSTTTKIEKIGGIGFGLGIQTQSGLLKLSFANGTQKNQKSSLNNTFITANYNITF</sequence>
<keyword evidence="2" id="KW-1185">Reference proteome</keyword>
<dbReference type="Proteomes" id="UP000244527">
    <property type="component" value="Chromosome"/>
</dbReference>
<proteinExistence type="predicted"/>
<name>A0A2S1LC89_9FLAO</name>
<organism evidence="1 2">
    <name type="scientific">Flavobacterium faecale</name>
    <dbReference type="NCBI Taxonomy" id="1355330"/>
    <lineage>
        <taxon>Bacteria</taxon>
        <taxon>Pseudomonadati</taxon>
        <taxon>Bacteroidota</taxon>
        <taxon>Flavobacteriia</taxon>
        <taxon>Flavobacteriales</taxon>
        <taxon>Flavobacteriaceae</taxon>
        <taxon>Flavobacterium</taxon>
    </lineage>
</organism>
<evidence type="ECO:0000313" key="1">
    <source>
        <dbReference type="EMBL" id="AWG21373.1"/>
    </source>
</evidence>
<dbReference type="KEGG" id="ffa:FFWV33_07455"/>
<protein>
    <recommendedName>
        <fullName evidence="3">Haemolysin activator HlyB C-terminal domain-containing protein</fullName>
    </recommendedName>
</protein>
<reference evidence="1 2" key="1">
    <citation type="submission" date="2017-04" db="EMBL/GenBank/DDBJ databases">
        <title>Compelte genome sequence of WV33.</title>
        <authorList>
            <person name="Lee P.C."/>
        </authorList>
    </citation>
    <scope>NUCLEOTIDE SEQUENCE [LARGE SCALE GENOMIC DNA]</scope>
    <source>
        <strain evidence="1 2">WV33</strain>
    </source>
</reference>
<dbReference type="RefSeq" id="WP_108740324.1">
    <property type="nucleotide sequence ID" value="NZ_CP020918.1"/>
</dbReference>
<gene>
    <name evidence="1" type="ORF">FFWV33_07455</name>
</gene>
<dbReference type="Gene3D" id="2.40.160.50">
    <property type="entry name" value="membrane protein fhac: a member of the omp85/tpsb transporter family"/>
    <property type="match status" value="1"/>
</dbReference>